<dbReference type="AlphaFoldDB" id="A0A9P0M729"/>
<dbReference type="Gene3D" id="1.25.10.10">
    <property type="entry name" value="Leucine-rich Repeat Variant"/>
    <property type="match status" value="1"/>
</dbReference>
<dbReference type="OrthoDB" id="3268246at2759"/>
<proteinExistence type="predicted"/>
<sequence length="149" mass="16650">MRTFSTLQERVIPFLGAALPKLTQKLQHVAKNPSKPHFNHYLFETFSLAIRIVCKTNQAAVTSFEDILFPIFQGILQQDIQEFIPYVFQSCLADGAHAAGSVPEPYIQLLPCLLAPVLWERPATSARWSGVLSAFAIQAAPQIIAQDKW</sequence>
<dbReference type="InterPro" id="IPR005043">
    <property type="entry name" value="XPO2_C"/>
</dbReference>
<dbReference type="SUPFAM" id="SSF48371">
    <property type="entry name" value="ARM repeat"/>
    <property type="match status" value="1"/>
</dbReference>
<accession>A0A9P0M729</accession>
<gene>
    <name evidence="2" type="ORF">ACAOBT_LOCUS31496</name>
</gene>
<dbReference type="InterPro" id="IPR011989">
    <property type="entry name" value="ARM-like"/>
</dbReference>
<evidence type="ECO:0000313" key="3">
    <source>
        <dbReference type="Proteomes" id="UP001152888"/>
    </source>
</evidence>
<name>A0A9P0M729_ACAOB</name>
<organism evidence="2 3">
    <name type="scientific">Acanthoscelides obtectus</name>
    <name type="common">Bean weevil</name>
    <name type="synonym">Bruchus obtectus</name>
    <dbReference type="NCBI Taxonomy" id="200917"/>
    <lineage>
        <taxon>Eukaryota</taxon>
        <taxon>Metazoa</taxon>
        <taxon>Ecdysozoa</taxon>
        <taxon>Arthropoda</taxon>
        <taxon>Hexapoda</taxon>
        <taxon>Insecta</taxon>
        <taxon>Pterygota</taxon>
        <taxon>Neoptera</taxon>
        <taxon>Endopterygota</taxon>
        <taxon>Coleoptera</taxon>
        <taxon>Polyphaga</taxon>
        <taxon>Cucujiformia</taxon>
        <taxon>Chrysomeloidea</taxon>
        <taxon>Chrysomelidae</taxon>
        <taxon>Bruchinae</taxon>
        <taxon>Bruchini</taxon>
        <taxon>Acanthoscelides</taxon>
    </lineage>
</organism>
<comment type="caution">
    <text evidence="2">The sequence shown here is derived from an EMBL/GenBank/DDBJ whole genome shotgun (WGS) entry which is preliminary data.</text>
</comment>
<protein>
    <recommendedName>
        <fullName evidence="1">Exportin-2 C-terminal domain-containing protein</fullName>
    </recommendedName>
</protein>
<dbReference type="GO" id="GO:0031267">
    <property type="term" value="F:small GTPase binding"/>
    <property type="evidence" value="ECO:0007669"/>
    <property type="project" value="InterPro"/>
</dbReference>
<dbReference type="Proteomes" id="UP001152888">
    <property type="component" value="Unassembled WGS sequence"/>
</dbReference>
<evidence type="ECO:0000259" key="1">
    <source>
        <dbReference type="Pfam" id="PF03378"/>
    </source>
</evidence>
<dbReference type="EMBL" id="CAKOFQ010007968">
    <property type="protein sequence ID" value="CAH2010397.1"/>
    <property type="molecule type" value="Genomic_DNA"/>
</dbReference>
<dbReference type="Pfam" id="PF03378">
    <property type="entry name" value="CAS_CSE1"/>
    <property type="match status" value="1"/>
</dbReference>
<dbReference type="InterPro" id="IPR016024">
    <property type="entry name" value="ARM-type_fold"/>
</dbReference>
<keyword evidence="3" id="KW-1185">Reference proteome</keyword>
<feature type="domain" description="Exportin-2 C-terminal" evidence="1">
    <location>
        <begin position="1"/>
        <end position="148"/>
    </location>
</feature>
<evidence type="ECO:0000313" key="2">
    <source>
        <dbReference type="EMBL" id="CAH2010397.1"/>
    </source>
</evidence>
<reference evidence="2" key="1">
    <citation type="submission" date="2022-03" db="EMBL/GenBank/DDBJ databases">
        <authorList>
            <person name="Sayadi A."/>
        </authorList>
    </citation>
    <scope>NUCLEOTIDE SEQUENCE</scope>
</reference>